<dbReference type="AlphaFoldDB" id="A0A7H1Q3R8"/>
<protein>
    <submittedName>
        <fullName evidence="1">Uncharacterized protein</fullName>
    </submittedName>
</protein>
<reference evidence="1 2" key="1">
    <citation type="submission" date="2020-04" db="EMBL/GenBank/DDBJ databases">
        <title>Characterization and engineering of Streptomyces griseofuscus DSM40191 as a potential heterologous host for expression of BGCs.</title>
        <authorList>
            <person name="Gren T."/>
            <person name="Whitford C.M."/>
            <person name="Mohite O.S."/>
            <person name="Joergensen T.S."/>
            <person name="Nielsen J.B."/>
            <person name="Lee S.Y."/>
            <person name="Weber T."/>
        </authorList>
    </citation>
    <scope>NUCLEOTIDE SEQUENCE [LARGE SCALE GENOMIC DNA]</scope>
    <source>
        <strain evidence="1 2">DSM 40191</strain>
    </source>
</reference>
<proteinExistence type="predicted"/>
<dbReference type="EMBL" id="CP051006">
    <property type="protein sequence ID" value="QNT94948.1"/>
    <property type="molecule type" value="Genomic_DNA"/>
</dbReference>
<accession>A0A7H1Q3R8</accession>
<dbReference type="KEGG" id="sgf:HEP81_04676"/>
<organism evidence="1 2">
    <name type="scientific">Streptomyces griseofuscus</name>
    <dbReference type="NCBI Taxonomy" id="146922"/>
    <lineage>
        <taxon>Bacteria</taxon>
        <taxon>Bacillati</taxon>
        <taxon>Actinomycetota</taxon>
        <taxon>Actinomycetes</taxon>
        <taxon>Kitasatosporales</taxon>
        <taxon>Streptomycetaceae</taxon>
        <taxon>Streptomyces</taxon>
    </lineage>
</organism>
<name>A0A7H1Q3R8_9ACTN</name>
<dbReference type="Proteomes" id="UP000516422">
    <property type="component" value="Chromosome"/>
</dbReference>
<sequence length="160" mass="15781">MSGTSGSVSAAAAADAEYEILCDVQADGTSTPFLRHYTTSGTGAPSVSDTALDGTTPYAPNGSVVRCGTNPNPQIDSKAQRQTGAGTVTIAAGARSVTLLVFAGAPTVAIGGDPAVAFPAGSTGTWSVDQGGKNGEKLADAFVVTGVAGADFIVLSTREI</sequence>
<dbReference type="GeneID" id="91464226"/>
<evidence type="ECO:0000313" key="1">
    <source>
        <dbReference type="EMBL" id="QNT94948.1"/>
    </source>
</evidence>
<dbReference type="RefSeq" id="WP_037653603.1">
    <property type="nucleotide sequence ID" value="NZ_CP051006.1"/>
</dbReference>
<gene>
    <name evidence="1" type="ORF">HEP81_04676</name>
</gene>
<evidence type="ECO:0000313" key="2">
    <source>
        <dbReference type="Proteomes" id="UP000516422"/>
    </source>
</evidence>